<dbReference type="AlphaFoldDB" id="A0A387FX33"/>
<dbReference type="Proteomes" id="UP000282195">
    <property type="component" value="Chromosome"/>
</dbReference>
<dbReference type="KEGG" id="rjg:CCGE525_17535"/>
<evidence type="ECO:0000313" key="2">
    <source>
        <dbReference type="EMBL" id="AYG60411.1"/>
    </source>
</evidence>
<dbReference type="EMBL" id="CP032694">
    <property type="protein sequence ID" value="AYG60411.1"/>
    <property type="molecule type" value="Genomic_DNA"/>
</dbReference>
<gene>
    <name evidence="2" type="ORF">CCGE525_17535</name>
</gene>
<proteinExistence type="predicted"/>
<keyword evidence="3" id="KW-1185">Reference proteome</keyword>
<organism evidence="2 3">
    <name type="scientific">Rhizobium jaguaris</name>
    <dbReference type="NCBI Taxonomy" id="1312183"/>
    <lineage>
        <taxon>Bacteria</taxon>
        <taxon>Pseudomonadati</taxon>
        <taxon>Pseudomonadota</taxon>
        <taxon>Alphaproteobacteria</taxon>
        <taxon>Hyphomicrobiales</taxon>
        <taxon>Rhizobiaceae</taxon>
        <taxon>Rhizobium/Agrobacterium group</taxon>
        <taxon>Rhizobium</taxon>
    </lineage>
</organism>
<feature type="region of interest" description="Disordered" evidence="1">
    <location>
        <begin position="48"/>
        <end position="68"/>
    </location>
</feature>
<accession>A0A387FX33</accession>
<protein>
    <submittedName>
        <fullName evidence="2">Uncharacterized protein</fullName>
    </submittedName>
</protein>
<evidence type="ECO:0000313" key="3">
    <source>
        <dbReference type="Proteomes" id="UP000282195"/>
    </source>
</evidence>
<reference evidence="2 3" key="1">
    <citation type="submission" date="2018-10" db="EMBL/GenBank/DDBJ databases">
        <title>Rhizobium etli, R. leguminosarum and a new Rhizobium genospecies from Phaseolus dumosus.</title>
        <authorList>
            <person name="Ramirez-Puebla S.T."/>
            <person name="Rogel-Hernandez M.A."/>
            <person name="Guerrero G."/>
            <person name="Ormeno-Orrillo E."/>
            <person name="Martinez-Romero J.C."/>
            <person name="Negrete-Yankelevich S."/>
            <person name="Martinez-Romero E."/>
        </authorList>
    </citation>
    <scope>NUCLEOTIDE SEQUENCE [LARGE SCALE GENOMIC DNA]</scope>
    <source>
        <strain evidence="2 3">CCGE525</strain>
    </source>
</reference>
<name>A0A387FX33_9HYPH</name>
<sequence>MWRVMAVIAITQAIKPQINIAPYFIGLIFLDSARLVISRILTETDGNLKGELNERDTQNGRQKPAKES</sequence>
<evidence type="ECO:0000256" key="1">
    <source>
        <dbReference type="SAM" id="MobiDB-lite"/>
    </source>
</evidence>